<dbReference type="InterPro" id="IPR002560">
    <property type="entry name" value="Transposase_DDE"/>
</dbReference>
<organism evidence="4 5">
    <name type="scientific">Faecalicoccus pleomorphus</name>
    <dbReference type="NCBI Taxonomy" id="1323"/>
    <lineage>
        <taxon>Bacteria</taxon>
        <taxon>Bacillati</taxon>
        <taxon>Bacillota</taxon>
        <taxon>Erysipelotrichia</taxon>
        <taxon>Erysipelotrichales</taxon>
        <taxon>Erysipelotrichaceae</taxon>
        <taxon>Faecalicoccus</taxon>
    </lineage>
</organism>
<comment type="caution">
    <text evidence="4">The sequence shown here is derived from an EMBL/GenBank/DDBJ whole genome shotgun (WGS) entry which is preliminary data.</text>
</comment>
<dbReference type="Pfam" id="PF14690">
    <property type="entry name" value="Zn_ribbon_ISL3"/>
    <property type="match status" value="1"/>
</dbReference>
<sequence>MNNNENISISKLLALLDIQDDDSYIITDCELVDENKYLHVQKKLEPMYCPKCGSRMHSKGFYTRKLNHPVLQDSTKFYLIVKQRKWHCNECNLYMNDSFPFLDRYAHSTSITPLLVLNEFKHLDLSTAAIAERFNISDTLAHILFERYVDLPRLPLPEYMSIDEVYLNISNSEKYAFVIMDFSNGEIVDIVHNRWNSTLEDYFLRIPLEERLKVKAVICDAYRSYLIMPDKYFPNACTVLDSFHAVKVIISYLNVYINKVMKRYQERDKKALKEKNHDTNRDNKTIKKSREVILLQNYRWVLLRNRDEIHYSYNRYYHKLLGMNVDTYTIEKLFLQLDPHFEGLRELKEEYIQFNQTEYDNEFDILLGLKDLIDKYDRSEQSVFRDFAGFLRKNLIPIVNSFTRIKVYRKSARLEKEHYARLSNGPMESFNRKPKDLKRITRGVSDFNYTRNRILWATRKNPVIKGVPKSMDQILSKKGKKRGSYKKNK</sequence>
<evidence type="ECO:0000256" key="1">
    <source>
        <dbReference type="SAM" id="MobiDB-lite"/>
    </source>
</evidence>
<evidence type="ECO:0000313" key="5">
    <source>
        <dbReference type="Proteomes" id="UP000540014"/>
    </source>
</evidence>
<evidence type="ECO:0000313" key="4">
    <source>
        <dbReference type="EMBL" id="NME45520.1"/>
    </source>
</evidence>
<dbReference type="RefSeq" id="WP_168966822.1">
    <property type="nucleotide sequence ID" value="NZ_JABAFR010000049.1"/>
</dbReference>
<dbReference type="Pfam" id="PF01610">
    <property type="entry name" value="DDE_Tnp_ISL3"/>
    <property type="match status" value="1"/>
</dbReference>
<protein>
    <submittedName>
        <fullName evidence="4">ISL3 family transposase</fullName>
    </submittedName>
</protein>
<dbReference type="PANTHER" id="PTHR33498">
    <property type="entry name" value="TRANSPOSASE FOR INSERTION SEQUENCE ELEMENT IS1557"/>
    <property type="match status" value="1"/>
</dbReference>
<dbReference type="Proteomes" id="UP000540014">
    <property type="component" value="Unassembled WGS sequence"/>
</dbReference>
<feature type="compositionally biased region" description="Basic residues" evidence="1">
    <location>
        <begin position="477"/>
        <end position="489"/>
    </location>
</feature>
<feature type="region of interest" description="Disordered" evidence="1">
    <location>
        <begin position="468"/>
        <end position="489"/>
    </location>
</feature>
<dbReference type="PANTHER" id="PTHR33498:SF1">
    <property type="entry name" value="TRANSPOSASE FOR INSERTION SEQUENCE ELEMENT IS1557"/>
    <property type="match status" value="1"/>
</dbReference>
<dbReference type="EMBL" id="JABAFR010000049">
    <property type="protein sequence ID" value="NME45520.1"/>
    <property type="molecule type" value="Genomic_DNA"/>
</dbReference>
<feature type="domain" description="Transposase IS204/IS1001/IS1096/IS1165 DDE" evidence="2">
    <location>
        <begin position="161"/>
        <end position="454"/>
    </location>
</feature>
<name>A0A7X9RI19_9FIRM</name>
<dbReference type="InterPro" id="IPR047951">
    <property type="entry name" value="Transpos_ISL3"/>
</dbReference>
<evidence type="ECO:0000259" key="3">
    <source>
        <dbReference type="Pfam" id="PF14690"/>
    </source>
</evidence>
<accession>A0A7X9RI19</accession>
<dbReference type="InterPro" id="IPR029261">
    <property type="entry name" value="Transposase_Znf"/>
</dbReference>
<evidence type="ECO:0000259" key="2">
    <source>
        <dbReference type="Pfam" id="PF01610"/>
    </source>
</evidence>
<proteinExistence type="predicted"/>
<reference evidence="4 5" key="1">
    <citation type="submission" date="2020-04" db="EMBL/GenBank/DDBJ databases">
        <authorList>
            <person name="Hitch T.C.A."/>
            <person name="Wylensek D."/>
            <person name="Clavel T."/>
        </authorList>
    </citation>
    <scope>NUCLEOTIDE SEQUENCE [LARGE SCALE GENOMIC DNA]</scope>
    <source>
        <strain evidence="4 5">BSM-383-APC-22F</strain>
    </source>
</reference>
<dbReference type="AlphaFoldDB" id="A0A7X9RI19"/>
<gene>
    <name evidence="4" type="ORF">HF861_11680</name>
</gene>
<feature type="domain" description="Transposase IS204/IS1001/IS1096/IS1165 zinc-finger" evidence="3">
    <location>
        <begin position="46"/>
        <end position="91"/>
    </location>
</feature>